<dbReference type="InterPro" id="IPR017740">
    <property type="entry name" value="TssA-like"/>
</dbReference>
<dbReference type="AlphaFoldDB" id="A0A753BBF1"/>
<accession>A0A753BBF1</accession>
<reference evidence="2" key="2">
    <citation type="submission" date="2018-07" db="EMBL/GenBank/DDBJ databases">
        <authorList>
            <consortium name="NCBI Pathogen Detection Project"/>
        </authorList>
    </citation>
    <scope>NUCLEOTIDE SEQUENCE</scope>
    <source>
        <strain evidence="2">405-87</strain>
    </source>
</reference>
<dbReference type="PANTHER" id="PTHR37951">
    <property type="entry name" value="CYTOPLASMIC PROTEIN-RELATED"/>
    <property type="match status" value="1"/>
</dbReference>
<evidence type="ECO:0000313" key="2">
    <source>
        <dbReference type="EMBL" id="HAF7989320.1"/>
    </source>
</evidence>
<dbReference type="NCBIfam" id="TIGR03363">
    <property type="entry name" value="VI_chp_8"/>
    <property type="match status" value="1"/>
</dbReference>
<dbReference type="PANTHER" id="PTHR37951:SF1">
    <property type="entry name" value="TYPE VI SECRETION SYSTEM COMPONENT TSSA1"/>
    <property type="match status" value="1"/>
</dbReference>
<organism evidence="2">
    <name type="scientific">Salmonella enterica subsp. houtenae serovar 45:g,z51:-</name>
    <dbReference type="NCBI Taxonomy" id="1967611"/>
    <lineage>
        <taxon>Bacteria</taxon>
        <taxon>Pseudomonadati</taxon>
        <taxon>Pseudomonadota</taxon>
        <taxon>Gammaproteobacteria</taxon>
        <taxon>Enterobacterales</taxon>
        <taxon>Enterobacteriaceae</taxon>
        <taxon>Salmonella</taxon>
    </lineage>
</organism>
<proteinExistence type="predicted"/>
<dbReference type="InterPro" id="IPR010657">
    <property type="entry name" value="ImpA_N"/>
</dbReference>
<evidence type="ECO:0000259" key="1">
    <source>
        <dbReference type="Pfam" id="PF06812"/>
    </source>
</evidence>
<feature type="domain" description="ImpA N-terminal" evidence="1">
    <location>
        <begin position="12"/>
        <end position="137"/>
    </location>
</feature>
<dbReference type="EMBL" id="DAAWID010000035">
    <property type="protein sequence ID" value="HAF7989320.1"/>
    <property type="molecule type" value="Genomic_DNA"/>
</dbReference>
<comment type="caution">
    <text evidence="2">The sequence shown here is derived from an EMBL/GenBank/DDBJ whole genome shotgun (WGS) entry which is preliminary data.</text>
</comment>
<protein>
    <submittedName>
        <fullName evidence="2">Type VI secretion system protein TssA</fullName>
    </submittedName>
</protein>
<gene>
    <name evidence="2" type="primary">tssA</name>
    <name evidence="2" type="ORF">GND80_004178</name>
</gene>
<name>A0A753BBF1_SALHO</name>
<reference evidence="2" key="1">
    <citation type="journal article" date="2018" name="Genome Biol.">
        <title>SKESA: strategic k-mer extension for scrupulous assemblies.</title>
        <authorList>
            <person name="Souvorov A."/>
            <person name="Agarwala R."/>
            <person name="Lipman D.J."/>
        </authorList>
    </citation>
    <scope>NUCLEOTIDE SEQUENCE</scope>
    <source>
        <strain evidence="2">405-87</strain>
    </source>
</reference>
<dbReference type="Pfam" id="PF06812">
    <property type="entry name" value="ImpA_N"/>
    <property type="match status" value="1"/>
</dbReference>
<sequence length="358" mass="40896">MELTPDNITHLLQPFSGEIPAGEDIEYLPLFEQISQARENDDTIFQDDIWTCEVRQTDWLRVSTLCIQALEQHSKDLQIASWLTQAQGKLYGLTGIDAGLHLITGLCEKFWPTIWPQLDEEGGYGADMRLGRLSWLDNALCQVLEAWPLTDDGKVTMVQWARVQHYEHSIAINATLRAGLESDGYFSITECDNSIRSSSVERLQTLMSQVHTLQSTLQTLQSTVQKLCNEGGGVLASSQTMVTKMWDLLTRFHETLAPHEVMNDEEKGETSYERRELNDARSHYDNRTQAIGQMLSIANYFRRNEPTSPVPYLLERASRWANMGMAEWLNEMLEDNTTALREIMRVVKGPENQHEQDN</sequence>